<feature type="transmembrane region" description="Helical" evidence="1">
    <location>
        <begin position="111"/>
        <end position="130"/>
    </location>
</feature>
<dbReference type="Proteomes" id="UP000093757">
    <property type="component" value="Unassembled WGS sequence"/>
</dbReference>
<protein>
    <submittedName>
        <fullName evidence="2">Uncharacterized protein</fullName>
    </submittedName>
</protein>
<reference evidence="3 5" key="1">
    <citation type="submission" date="2016-01" db="EMBL/GenBank/DDBJ databases">
        <title>The new phylogeny of the genus Mycobacterium.</title>
        <authorList>
            <person name="Tarcisio F."/>
            <person name="Conor M."/>
            <person name="Antonella G."/>
            <person name="Elisabetta G."/>
            <person name="Giulia F.S."/>
            <person name="Sara T."/>
            <person name="Anna F."/>
            <person name="Clotilde B."/>
            <person name="Roberto B."/>
            <person name="Veronica D.S."/>
            <person name="Fabio R."/>
            <person name="Monica P."/>
            <person name="Olivier J."/>
            <person name="Enrico T."/>
            <person name="Nicola S."/>
        </authorList>
    </citation>
    <scope>NUCLEOTIDE SEQUENCE [LARGE SCALE GENOMIC DNA]</scope>
    <source>
        <strain evidence="3 5">DSM 44160</strain>
    </source>
</reference>
<proteinExistence type="predicted"/>
<keyword evidence="1" id="KW-0472">Membrane</keyword>
<name>A0A1A6BHA2_MYCGO</name>
<dbReference type="Proteomes" id="UP000193928">
    <property type="component" value="Unassembled WGS sequence"/>
</dbReference>
<evidence type="ECO:0000313" key="2">
    <source>
        <dbReference type="EMBL" id="OBS01715.1"/>
    </source>
</evidence>
<keyword evidence="1" id="KW-1133">Transmembrane helix</keyword>
<dbReference type="RefSeq" id="WP_065134066.1">
    <property type="nucleotide sequence ID" value="NZ_JACKSU010000076.1"/>
</dbReference>
<gene>
    <name evidence="2" type="ORF">A9W98_18805</name>
    <name evidence="3" type="ORF">AWC08_08990</name>
</gene>
<dbReference type="EMBL" id="MAEM01000259">
    <property type="protein sequence ID" value="OBS01715.1"/>
    <property type="molecule type" value="Genomic_DNA"/>
</dbReference>
<feature type="transmembrane region" description="Helical" evidence="1">
    <location>
        <begin position="31"/>
        <end position="52"/>
    </location>
</feature>
<dbReference type="EMBL" id="LQOY01000248">
    <property type="protein sequence ID" value="ORV67161.1"/>
    <property type="molecule type" value="Genomic_DNA"/>
</dbReference>
<feature type="transmembrane region" description="Helical" evidence="1">
    <location>
        <begin position="80"/>
        <end position="104"/>
    </location>
</feature>
<evidence type="ECO:0000256" key="1">
    <source>
        <dbReference type="SAM" id="Phobius"/>
    </source>
</evidence>
<keyword evidence="5" id="KW-1185">Reference proteome</keyword>
<evidence type="ECO:0000313" key="5">
    <source>
        <dbReference type="Proteomes" id="UP000193928"/>
    </source>
</evidence>
<keyword evidence="1" id="KW-0812">Transmembrane</keyword>
<reference evidence="2 4" key="2">
    <citation type="submission" date="2016-06" db="EMBL/GenBank/DDBJ databases">
        <authorList>
            <person name="Kjaerup R.B."/>
            <person name="Dalgaard T.S."/>
            <person name="Juul-Madsen H.R."/>
        </authorList>
    </citation>
    <scope>NUCLEOTIDE SEQUENCE [LARGE SCALE GENOMIC DNA]</scope>
    <source>
        <strain evidence="2 4">1245752.6</strain>
    </source>
</reference>
<evidence type="ECO:0000313" key="3">
    <source>
        <dbReference type="EMBL" id="ORV67161.1"/>
    </source>
</evidence>
<organism evidence="2 4">
    <name type="scientific">Mycobacterium gordonae</name>
    <dbReference type="NCBI Taxonomy" id="1778"/>
    <lineage>
        <taxon>Bacteria</taxon>
        <taxon>Bacillati</taxon>
        <taxon>Actinomycetota</taxon>
        <taxon>Actinomycetes</taxon>
        <taxon>Mycobacteriales</taxon>
        <taxon>Mycobacteriaceae</taxon>
        <taxon>Mycobacterium</taxon>
    </lineage>
</organism>
<sequence>MAAPDQYRGTGKDLEKEAAAPRVIRLRLVPWDVVTMFVLLGLLIAAVTLTSWPTRLFSFTDNVCQGEDCPMVPFGVNYYIYPLVWGGIGAAGTAALLGPFVSLVKGWFMSFWPIVAVAVLSLASVVGRALTDFSNTFGR</sequence>
<comment type="caution">
    <text evidence="2">The sequence shown here is derived from an EMBL/GenBank/DDBJ whole genome shotgun (WGS) entry which is preliminary data.</text>
</comment>
<accession>A0A1A6BHA2</accession>
<dbReference type="AlphaFoldDB" id="A0A1A6BHA2"/>
<evidence type="ECO:0000313" key="4">
    <source>
        <dbReference type="Proteomes" id="UP000093757"/>
    </source>
</evidence>